<reference evidence="3 4" key="1">
    <citation type="submission" date="2021-04" db="EMBL/GenBank/DDBJ databases">
        <title>Chitinophaga sp. nov., isolated from the rhizosphere soil.</title>
        <authorList>
            <person name="He S."/>
        </authorList>
    </citation>
    <scope>NUCLEOTIDE SEQUENCE [LARGE SCALE GENOMIC DNA]</scope>
    <source>
        <strain evidence="3 4">2R12</strain>
    </source>
</reference>
<dbReference type="Proteomes" id="UP000676386">
    <property type="component" value="Unassembled WGS sequence"/>
</dbReference>
<comment type="caution">
    <text evidence="3">The sequence shown here is derived from an EMBL/GenBank/DDBJ whole genome shotgun (WGS) entry which is preliminary data.</text>
</comment>
<name>A0ABS5ITW2_9BACT</name>
<dbReference type="InterPro" id="IPR009078">
    <property type="entry name" value="Ferritin-like_SF"/>
</dbReference>
<accession>A0ABS5ITW2</accession>
<evidence type="ECO:0000313" key="4">
    <source>
        <dbReference type="Proteomes" id="UP000676386"/>
    </source>
</evidence>
<sequence length="96" mass="10548">MKYLILFCSALFLFACAQQNKPAENNTMPATPEATTAGKPAVDANGKLPDPVCEMPYDTAYKEWAVYKGDTVHFCSTTCKGVFEKAPEKYMAKLGK</sequence>
<feature type="chain" id="PRO_5045521317" evidence="1">
    <location>
        <begin position="18"/>
        <end position="96"/>
    </location>
</feature>
<protein>
    <submittedName>
        <fullName evidence="3">YHS domain-containing protein</fullName>
    </submittedName>
</protein>
<keyword evidence="4" id="KW-1185">Reference proteome</keyword>
<dbReference type="Pfam" id="PF04945">
    <property type="entry name" value="YHS"/>
    <property type="match status" value="1"/>
</dbReference>
<evidence type="ECO:0000259" key="2">
    <source>
        <dbReference type="Pfam" id="PF04945"/>
    </source>
</evidence>
<gene>
    <name evidence="3" type="ORF">KE626_03610</name>
</gene>
<dbReference type="InterPro" id="IPR012348">
    <property type="entry name" value="RNR-like"/>
</dbReference>
<evidence type="ECO:0000313" key="3">
    <source>
        <dbReference type="EMBL" id="MBS0026392.1"/>
    </source>
</evidence>
<dbReference type="RefSeq" id="WP_211971501.1">
    <property type="nucleotide sequence ID" value="NZ_CBFHAM010000053.1"/>
</dbReference>
<feature type="signal peptide" evidence="1">
    <location>
        <begin position="1"/>
        <end position="17"/>
    </location>
</feature>
<dbReference type="EMBL" id="JAGTXB010000001">
    <property type="protein sequence ID" value="MBS0026392.1"/>
    <property type="molecule type" value="Genomic_DNA"/>
</dbReference>
<evidence type="ECO:0000256" key="1">
    <source>
        <dbReference type="SAM" id="SignalP"/>
    </source>
</evidence>
<dbReference type="SUPFAM" id="SSF47240">
    <property type="entry name" value="Ferritin-like"/>
    <property type="match status" value="1"/>
</dbReference>
<proteinExistence type="predicted"/>
<organism evidence="3 4">
    <name type="scientific">Chitinophaga hostae</name>
    <dbReference type="NCBI Taxonomy" id="2831022"/>
    <lineage>
        <taxon>Bacteria</taxon>
        <taxon>Pseudomonadati</taxon>
        <taxon>Bacteroidota</taxon>
        <taxon>Chitinophagia</taxon>
        <taxon>Chitinophagales</taxon>
        <taxon>Chitinophagaceae</taxon>
        <taxon>Chitinophaga</taxon>
    </lineage>
</organism>
<dbReference type="Gene3D" id="1.10.620.20">
    <property type="entry name" value="Ribonucleotide Reductase, subunit A"/>
    <property type="match status" value="1"/>
</dbReference>
<dbReference type="InterPro" id="IPR007029">
    <property type="entry name" value="YHS_dom"/>
</dbReference>
<dbReference type="PROSITE" id="PS51257">
    <property type="entry name" value="PROKAR_LIPOPROTEIN"/>
    <property type="match status" value="1"/>
</dbReference>
<feature type="domain" description="YHS" evidence="2">
    <location>
        <begin position="50"/>
        <end position="91"/>
    </location>
</feature>
<keyword evidence="1" id="KW-0732">Signal</keyword>